<evidence type="ECO:0000313" key="8">
    <source>
        <dbReference type="Proteomes" id="UP000001400"/>
    </source>
</evidence>
<feature type="domain" description="GtrA/DPMS transmembrane" evidence="6">
    <location>
        <begin position="108"/>
        <end position="224"/>
    </location>
</feature>
<reference evidence="7" key="1">
    <citation type="submission" date="2010-02" db="EMBL/GenBank/DDBJ databases">
        <title>Complete sequence of Aciduliprofundum boonei T469.</title>
        <authorList>
            <consortium name="US DOE Joint Genome Institute"/>
            <person name="Lucas S."/>
            <person name="Copeland A."/>
            <person name="Lapidus A."/>
            <person name="Cheng J.-F."/>
            <person name="Bruce D."/>
            <person name="Goodwin L."/>
            <person name="Pitluck S."/>
            <person name="Saunders E."/>
            <person name="Detter J.C."/>
            <person name="Han C."/>
            <person name="Tapia R."/>
            <person name="Land M."/>
            <person name="Hauser L."/>
            <person name="Kyrpides N."/>
            <person name="Mikhailova N."/>
            <person name="Flores G."/>
            <person name="Reysenbach A.-L."/>
            <person name="Woyke T."/>
        </authorList>
    </citation>
    <scope>NUCLEOTIDE SEQUENCE</scope>
    <source>
        <strain evidence="7">T469</strain>
    </source>
</reference>
<dbReference type="eggNOG" id="arCOG02228">
    <property type="taxonomic scope" value="Archaea"/>
</dbReference>
<dbReference type="RefSeq" id="WP_008086709.1">
    <property type="nucleotide sequence ID" value="NC_013926.1"/>
</dbReference>
<keyword evidence="4" id="KW-1133">Transmembrane helix</keyword>
<dbReference type="PANTHER" id="PTHR38459:SF1">
    <property type="entry name" value="PROPHAGE BACTOPRENOL-LINKED GLUCOSE TRANSLOCASE HOMOLOG"/>
    <property type="match status" value="1"/>
</dbReference>
<dbReference type="Proteomes" id="UP000001400">
    <property type="component" value="Chromosome"/>
</dbReference>
<comment type="subcellular location">
    <subcellularLocation>
        <location evidence="1">Membrane</location>
        <topology evidence="1">Multi-pass membrane protein</topology>
    </subcellularLocation>
</comment>
<evidence type="ECO:0000259" key="6">
    <source>
        <dbReference type="Pfam" id="PF04138"/>
    </source>
</evidence>
<keyword evidence="5" id="KW-0472">Membrane</keyword>
<dbReference type="InterPro" id="IPR051401">
    <property type="entry name" value="GtrA_CellWall_Glycosyl"/>
</dbReference>
<evidence type="ECO:0000256" key="2">
    <source>
        <dbReference type="ARBA" id="ARBA00009399"/>
    </source>
</evidence>
<comment type="similarity">
    <text evidence="2">Belongs to the GtrA family.</text>
</comment>
<dbReference type="KEGG" id="abi:Aboo_0192"/>
<evidence type="ECO:0000313" key="7">
    <source>
        <dbReference type="EMBL" id="ADD08004.1"/>
    </source>
</evidence>
<dbReference type="PANTHER" id="PTHR38459">
    <property type="entry name" value="PROPHAGE BACTOPRENOL-LINKED GLUCOSE TRANSLOCASE HOMOLOG"/>
    <property type="match status" value="1"/>
</dbReference>
<gene>
    <name evidence="7" type="ordered locus">Aboo_0192</name>
</gene>
<dbReference type="GeneID" id="8827133"/>
<keyword evidence="3" id="KW-0812">Transmembrane</keyword>
<sequence length="232" mass="27415">MELEDEIREKMKKYDLVLVYDDNWITRLLIFILKVFFPSLKYNPLAPIFGYNGEIYGIDKDRNLAEILVNGSYKTASVISSKIKSNRRRRKDLLIVLREYKVMWVVVKYFSTGIAGVLINMVFFVILFKILKIPDLISLVSAIEISIIITFLMNNYWVFSNRVYTRSIWWRMGAYHFTLIMGIFINVGTYWVLNRLGINYIIADFVGIVFASLWNFYITNAHVFFSKYQKIK</sequence>
<dbReference type="EMBL" id="CP001941">
    <property type="protein sequence ID" value="ADD08004.1"/>
    <property type="molecule type" value="Genomic_DNA"/>
</dbReference>
<dbReference type="HOGENOM" id="CLU_1192575_0_0_2"/>
<dbReference type="GO" id="GO:0005886">
    <property type="term" value="C:plasma membrane"/>
    <property type="evidence" value="ECO:0007669"/>
    <property type="project" value="TreeGrafter"/>
</dbReference>
<dbReference type="InterPro" id="IPR007267">
    <property type="entry name" value="GtrA_DPMS_TM"/>
</dbReference>
<dbReference type="Pfam" id="PF04138">
    <property type="entry name" value="GtrA_DPMS_TM"/>
    <property type="match status" value="1"/>
</dbReference>
<organism evidence="7 8">
    <name type="scientific">Aciduliprofundum boonei (strain DSM 19572 / T469)</name>
    <dbReference type="NCBI Taxonomy" id="439481"/>
    <lineage>
        <taxon>Archaea</taxon>
        <taxon>Methanobacteriati</taxon>
        <taxon>Thermoplasmatota</taxon>
        <taxon>DHVE2 group</taxon>
        <taxon>Candidatus Aciduliprofundum</taxon>
    </lineage>
</organism>
<evidence type="ECO:0000256" key="4">
    <source>
        <dbReference type="ARBA" id="ARBA00022989"/>
    </source>
</evidence>
<dbReference type="OrthoDB" id="56015at2157"/>
<evidence type="ECO:0000256" key="5">
    <source>
        <dbReference type="ARBA" id="ARBA00023136"/>
    </source>
</evidence>
<protein>
    <submittedName>
        <fullName evidence="7">GtrA family protein</fullName>
    </submittedName>
</protein>
<evidence type="ECO:0000256" key="1">
    <source>
        <dbReference type="ARBA" id="ARBA00004141"/>
    </source>
</evidence>
<dbReference type="GO" id="GO:0000271">
    <property type="term" value="P:polysaccharide biosynthetic process"/>
    <property type="evidence" value="ECO:0007669"/>
    <property type="project" value="InterPro"/>
</dbReference>
<keyword evidence="8" id="KW-1185">Reference proteome</keyword>
<name>B5IHI1_ACIB4</name>
<dbReference type="AlphaFoldDB" id="B5IHI1"/>
<proteinExistence type="inferred from homology"/>
<dbReference type="STRING" id="439481.Aboo_0192"/>
<evidence type="ECO:0000256" key="3">
    <source>
        <dbReference type="ARBA" id="ARBA00022692"/>
    </source>
</evidence>
<accession>B5IHI1</accession>